<dbReference type="PANTHER" id="PTHR33867:SF1">
    <property type="entry name" value="RIBOSOME MATURATION FACTOR RIMP"/>
    <property type="match status" value="1"/>
</dbReference>
<dbReference type="InterPro" id="IPR028989">
    <property type="entry name" value="RimP_N"/>
</dbReference>
<dbReference type="Pfam" id="PF02576">
    <property type="entry name" value="RimP_N"/>
    <property type="match status" value="1"/>
</dbReference>
<protein>
    <recommendedName>
        <fullName evidence="3">Ribosome maturation factor RimP</fullName>
    </recommendedName>
</protein>
<evidence type="ECO:0000256" key="2">
    <source>
        <dbReference type="ARBA" id="ARBA00022517"/>
    </source>
</evidence>
<evidence type="ECO:0000256" key="3">
    <source>
        <dbReference type="HAMAP-Rule" id="MF_01077"/>
    </source>
</evidence>
<dbReference type="PANTHER" id="PTHR33867">
    <property type="entry name" value="RIBOSOME MATURATION FACTOR RIMP"/>
    <property type="match status" value="1"/>
</dbReference>
<dbReference type="GO" id="GO:0000028">
    <property type="term" value="P:ribosomal small subunit assembly"/>
    <property type="evidence" value="ECO:0007669"/>
    <property type="project" value="TreeGrafter"/>
</dbReference>
<proteinExistence type="inferred from homology"/>
<evidence type="ECO:0000313" key="6">
    <source>
        <dbReference type="EMBL" id="TPG37403.1"/>
    </source>
</evidence>
<dbReference type="InterPro" id="IPR028998">
    <property type="entry name" value="RimP_C"/>
</dbReference>
<comment type="subcellular location">
    <subcellularLocation>
        <location evidence="3">Cytoplasm</location>
    </subcellularLocation>
</comment>
<feature type="domain" description="Ribosome maturation factor RimP N-terminal" evidence="4">
    <location>
        <begin position="21"/>
        <end position="91"/>
    </location>
</feature>
<reference evidence="6 7" key="1">
    <citation type="journal article" date="2019" name="Environ. Microbiol.">
        <title>Species interactions and distinct microbial communities in high Arctic permafrost affected cryosols are associated with the CH4 and CO2 gas fluxes.</title>
        <authorList>
            <person name="Altshuler I."/>
            <person name="Hamel J."/>
            <person name="Turney S."/>
            <person name="Magnuson E."/>
            <person name="Levesque R."/>
            <person name="Greer C."/>
            <person name="Whyte L.G."/>
        </authorList>
    </citation>
    <scope>NUCLEOTIDE SEQUENCE [LARGE SCALE GENOMIC DNA]</scope>
    <source>
        <strain evidence="6 7">S5.20</strain>
    </source>
</reference>
<dbReference type="EMBL" id="RCZG01000001">
    <property type="protein sequence ID" value="TPG37403.1"/>
    <property type="molecule type" value="Genomic_DNA"/>
</dbReference>
<sequence>MPLRSVRLPTQQQVKELLEGEFRREGYDVEDVVIEPSARPPRVTVIADGDRGLNLDSLGALSRLASGLLDLLDESEEEAPYLLEVTSRGVDRPLTAERHYRRAQGRMVEMTLTDGSQLTGRLGETTDGVVRLVVADRRRALTVRELSLDDVANAVVQVEFSSPNPLELELAGVSGKEAEE</sequence>
<evidence type="ECO:0000259" key="4">
    <source>
        <dbReference type="Pfam" id="PF02576"/>
    </source>
</evidence>
<keyword evidence="1 3" id="KW-0963">Cytoplasm</keyword>
<organism evidence="6 7">
    <name type="scientific">Mycolicibacterium hodleri</name>
    <dbReference type="NCBI Taxonomy" id="49897"/>
    <lineage>
        <taxon>Bacteria</taxon>
        <taxon>Bacillati</taxon>
        <taxon>Actinomycetota</taxon>
        <taxon>Actinomycetes</taxon>
        <taxon>Mycobacteriales</taxon>
        <taxon>Mycobacteriaceae</taxon>
        <taxon>Mycolicibacterium</taxon>
    </lineage>
</organism>
<dbReference type="Pfam" id="PF17384">
    <property type="entry name" value="DUF150_C"/>
    <property type="match status" value="1"/>
</dbReference>
<evidence type="ECO:0000259" key="5">
    <source>
        <dbReference type="Pfam" id="PF17384"/>
    </source>
</evidence>
<gene>
    <name evidence="3 6" type="primary">rimP</name>
    <name evidence="6" type="ORF">EAH80_03490</name>
</gene>
<dbReference type="OrthoDB" id="9805006at2"/>
<dbReference type="SUPFAM" id="SSF75420">
    <property type="entry name" value="YhbC-like, N-terminal domain"/>
    <property type="match status" value="1"/>
</dbReference>
<accession>A0A502EI46</accession>
<name>A0A502EI46_9MYCO</name>
<evidence type="ECO:0000313" key="7">
    <source>
        <dbReference type="Proteomes" id="UP000320095"/>
    </source>
</evidence>
<dbReference type="GO" id="GO:0006412">
    <property type="term" value="P:translation"/>
    <property type="evidence" value="ECO:0007669"/>
    <property type="project" value="TreeGrafter"/>
</dbReference>
<dbReference type="AlphaFoldDB" id="A0A502EI46"/>
<comment type="similarity">
    <text evidence="3">Belongs to the RimP family.</text>
</comment>
<dbReference type="HAMAP" id="MF_01077">
    <property type="entry name" value="RimP"/>
    <property type="match status" value="1"/>
</dbReference>
<dbReference type="Proteomes" id="UP000320095">
    <property type="component" value="Unassembled WGS sequence"/>
</dbReference>
<dbReference type="InterPro" id="IPR003728">
    <property type="entry name" value="Ribosome_maturation_RimP"/>
</dbReference>
<feature type="domain" description="Ribosome maturation factor RimP C-terminal" evidence="5">
    <location>
        <begin position="94"/>
        <end position="160"/>
    </location>
</feature>
<comment type="function">
    <text evidence="3">Required for maturation of 30S ribosomal subunits.</text>
</comment>
<keyword evidence="2 3" id="KW-0690">Ribosome biogenesis</keyword>
<keyword evidence="7" id="KW-1185">Reference proteome</keyword>
<dbReference type="NCBIfam" id="NF000930">
    <property type="entry name" value="PRK00092.2-2"/>
    <property type="match status" value="1"/>
</dbReference>
<evidence type="ECO:0000256" key="1">
    <source>
        <dbReference type="ARBA" id="ARBA00022490"/>
    </source>
</evidence>
<dbReference type="GO" id="GO:0005829">
    <property type="term" value="C:cytosol"/>
    <property type="evidence" value="ECO:0007669"/>
    <property type="project" value="TreeGrafter"/>
</dbReference>
<comment type="caution">
    <text evidence="6">The sequence shown here is derived from an EMBL/GenBank/DDBJ whole genome shotgun (WGS) entry which is preliminary data.</text>
</comment>
<dbReference type="CDD" id="cd01734">
    <property type="entry name" value="YlxS_C"/>
    <property type="match status" value="1"/>
</dbReference>
<dbReference type="InterPro" id="IPR035956">
    <property type="entry name" value="RimP_N_sf"/>
</dbReference>
<dbReference type="Gene3D" id="3.30.300.70">
    <property type="entry name" value="RimP-like superfamily, N-terminal"/>
    <property type="match status" value="1"/>
</dbReference>